<feature type="region of interest" description="Disordered" evidence="1">
    <location>
        <begin position="107"/>
        <end position="132"/>
    </location>
</feature>
<evidence type="ECO:0000313" key="3">
    <source>
        <dbReference type="Proteomes" id="UP000326396"/>
    </source>
</evidence>
<evidence type="ECO:0000256" key="1">
    <source>
        <dbReference type="SAM" id="MobiDB-lite"/>
    </source>
</evidence>
<protein>
    <submittedName>
        <fullName evidence="2">Uncharacterized protein</fullName>
    </submittedName>
</protein>
<sequence length="192" mass="22084">MTDLFYLHSLIAGRLCNPARCFALYYASFYHRQERGTLWGGAFVTHIARSRDMVDMLDDLPAIEPHKLDRRTIISMKLAANNPGLGLRFIGSNGRPFQTAQVVIVSEQQRPQDDGPMPDPKPNREEPPQQPPHVYRAVRLTEPLEALLHQIAARRDETAQQKVEADRCRAAWEARVKRRLDRYEDLVQWTVA</sequence>
<dbReference type="AlphaFoldDB" id="A0A5N6NJ12"/>
<dbReference type="Proteomes" id="UP000326396">
    <property type="component" value="Linkage Group LG19"/>
</dbReference>
<evidence type="ECO:0000313" key="2">
    <source>
        <dbReference type="EMBL" id="KAD4888480.1"/>
    </source>
</evidence>
<proteinExistence type="predicted"/>
<accession>A0A5N6NJ12</accession>
<name>A0A5N6NJ12_9ASTR</name>
<keyword evidence="3" id="KW-1185">Reference proteome</keyword>
<dbReference type="EMBL" id="SZYD01000011">
    <property type="protein sequence ID" value="KAD4888480.1"/>
    <property type="molecule type" value="Genomic_DNA"/>
</dbReference>
<gene>
    <name evidence="2" type="ORF">E3N88_20553</name>
</gene>
<reference evidence="2 3" key="1">
    <citation type="submission" date="2019-05" db="EMBL/GenBank/DDBJ databases">
        <title>Mikania micrantha, genome provides insights into the molecular mechanism of rapid growth.</title>
        <authorList>
            <person name="Liu B."/>
        </authorList>
    </citation>
    <scope>NUCLEOTIDE SEQUENCE [LARGE SCALE GENOMIC DNA]</scope>
    <source>
        <strain evidence="2">NLD-2019</strain>
        <tissue evidence="2">Leaf</tissue>
    </source>
</reference>
<organism evidence="2 3">
    <name type="scientific">Mikania micrantha</name>
    <name type="common">bitter vine</name>
    <dbReference type="NCBI Taxonomy" id="192012"/>
    <lineage>
        <taxon>Eukaryota</taxon>
        <taxon>Viridiplantae</taxon>
        <taxon>Streptophyta</taxon>
        <taxon>Embryophyta</taxon>
        <taxon>Tracheophyta</taxon>
        <taxon>Spermatophyta</taxon>
        <taxon>Magnoliopsida</taxon>
        <taxon>eudicotyledons</taxon>
        <taxon>Gunneridae</taxon>
        <taxon>Pentapetalae</taxon>
        <taxon>asterids</taxon>
        <taxon>campanulids</taxon>
        <taxon>Asterales</taxon>
        <taxon>Asteraceae</taxon>
        <taxon>Asteroideae</taxon>
        <taxon>Heliantheae alliance</taxon>
        <taxon>Eupatorieae</taxon>
        <taxon>Mikania</taxon>
    </lineage>
</organism>
<comment type="caution">
    <text evidence="2">The sequence shown here is derived from an EMBL/GenBank/DDBJ whole genome shotgun (WGS) entry which is preliminary data.</text>
</comment>